<name>A0ABU1J940_9MICC</name>
<keyword evidence="1" id="KW-0812">Transmembrane</keyword>
<organism evidence="2 3">
    <name type="scientific">Arthrobacter russicus</name>
    <dbReference type="NCBI Taxonomy" id="172040"/>
    <lineage>
        <taxon>Bacteria</taxon>
        <taxon>Bacillati</taxon>
        <taxon>Actinomycetota</taxon>
        <taxon>Actinomycetes</taxon>
        <taxon>Micrococcales</taxon>
        <taxon>Micrococcaceae</taxon>
        <taxon>Arthrobacter</taxon>
    </lineage>
</organism>
<accession>A0ABU1J940</accession>
<dbReference type="EMBL" id="JAVDQF010000001">
    <property type="protein sequence ID" value="MDR6268888.1"/>
    <property type="molecule type" value="Genomic_DNA"/>
</dbReference>
<evidence type="ECO:0000313" key="3">
    <source>
        <dbReference type="Proteomes" id="UP001185069"/>
    </source>
</evidence>
<evidence type="ECO:0000313" key="2">
    <source>
        <dbReference type="EMBL" id="MDR6268888.1"/>
    </source>
</evidence>
<keyword evidence="1" id="KW-0472">Membrane</keyword>
<gene>
    <name evidence="2" type="ORF">JOE69_001126</name>
</gene>
<sequence length="37" mass="4235">MVRVCVVGGLRGLLVRGLSGWWRIIWRLWLMIGLIVG</sequence>
<reference evidence="2 3" key="1">
    <citation type="submission" date="2023-07" db="EMBL/GenBank/DDBJ databases">
        <title>Sequencing the genomes of 1000 actinobacteria strains.</title>
        <authorList>
            <person name="Klenk H.-P."/>
        </authorList>
    </citation>
    <scope>NUCLEOTIDE SEQUENCE [LARGE SCALE GENOMIC DNA]</scope>
    <source>
        <strain evidence="2 3">DSM 14555</strain>
    </source>
</reference>
<comment type="caution">
    <text evidence="2">The sequence shown here is derived from an EMBL/GenBank/DDBJ whole genome shotgun (WGS) entry which is preliminary data.</text>
</comment>
<protein>
    <submittedName>
        <fullName evidence="2">Uncharacterized protein</fullName>
    </submittedName>
</protein>
<feature type="transmembrane region" description="Helical" evidence="1">
    <location>
        <begin position="20"/>
        <end position="36"/>
    </location>
</feature>
<keyword evidence="3" id="KW-1185">Reference proteome</keyword>
<evidence type="ECO:0000256" key="1">
    <source>
        <dbReference type="SAM" id="Phobius"/>
    </source>
</evidence>
<keyword evidence="1" id="KW-1133">Transmembrane helix</keyword>
<dbReference type="Proteomes" id="UP001185069">
    <property type="component" value="Unassembled WGS sequence"/>
</dbReference>
<proteinExistence type="predicted"/>